<evidence type="ECO:0000313" key="2">
    <source>
        <dbReference type="Proteomes" id="UP000008711"/>
    </source>
</evidence>
<accession>B3NF66</accession>
<dbReference type="OrthoDB" id="7866893at2759"/>
<evidence type="ECO:0000313" key="1">
    <source>
        <dbReference type="EMBL" id="EDV50408.2"/>
    </source>
</evidence>
<sequence length="163" mass="18797">MKLYVILTTSMDIQSETMKSSSKDSSHSHDAKRGSLKIAPLLKPVHNSISNRFGLQWFMINVDNFEPRRKRRYFITLPNFPTALPSVISSNLHLLKYPNWSAIFLATTQHNFNYYRAHFPMTSIVKFSPKSEATSKQESRKKKLRGLLSPKINKVKDQTAIKL</sequence>
<dbReference type="EMBL" id="CH954178">
    <property type="protein sequence ID" value="EDV50408.2"/>
    <property type="molecule type" value="Genomic_DNA"/>
</dbReference>
<gene>
    <name evidence="1" type="primary">Dere\GG14924</name>
    <name evidence="1" type="synonym">dere_GLEANR_15048</name>
    <name evidence="1" type="synonym">GG14924</name>
    <name evidence="1" type="ORF">Dere_GG14924</name>
</gene>
<protein>
    <submittedName>
        <fullName evidence="1">Uncharacterized protein</fullName>
    </submittedName>
</protein>
<dbReference type="KEGG" id="der:6543847"/>
<reference evidence="1 2" key="1">
    <citation type="journal article" date="2007" name="Nature">
        <title>Evolution of genes and genomes on the Drosophila phylogeny.</title>
        <authorList>
            <consortium name="Drosophila 12 Genomes Consortium"/>
            <person name="Clark A.G."/>
            <person name="Eisen M.B."/>
            <person name="Smith D.R."/>
            <person name="Bergman C.M."/>
            <person name="Oliver B."/>
            <person name="Markow T.A."/>
            <person name="Kaufman T.C."/>
            <person name="Kellis M."/>
            <person name="Gelbart W."/>
            <person name="Iyer V.N."/>
            <person name="Pollard D.A."/>
            <person name="Sackton T.B."/>
            <person name="Larracuente A.M."/>
            <person name="Singh N.D."/>
            <person name="Abad J.P."/>
            <person name="Abt D.N."/>
            <person name="Adryan B."/>
            <person name="Aguade M."/>
            <person name="Akashi H."/>
            <person name="Anderson W.W."/>
            <person name="Aquadro C.F."/>
            <person name="Ardell D.H."/>
            <person name="Arguello R."/>
            <person name="Artieri C.G."/>
            <person name="Barbash D.A."/>
            <person name="Barker D."/>
            <person name="Barsanti P."/>
            <person name="Batterham P."/>
            <person name="Batzoglou S."/>
            <person name="Begun D."/>
            <person name="Bhutkar A."/>
            <person name="Blanco E."/>
            <person name="Bosak S.A."/>
            <person name="Bradley R.K."/>
            <person name="Brand A.D."/>
            <person name="Brent M.R."/>
            <person name="Brooks A.N."/>
            <person name="Brown R.H."/>
            <person name="Butlin R.K."/>
            <person name="Caggese C."/>
            <person name="Calvi B.R."/>
            <person name="Bernardo de Carvalho A."/>
            <person name="Caspi A."/>
            <person name="Castrezana S."/>
            <person name="Celniker S.E."/>
            <person name="Chang J.L."/>
            <person name="Chapple C."/>
            <person name="Chatterji S."/>
            <person name="Chinwalla A."/>
            <person name="Civetta A."/>
            <person name="Clifton S.W."/>
            <person name="Comeron J.M."/>
            <person name="Costello J.C."/>
            <person name="Coyne J.A."/>
            <person name="Daub J."/>
            <person name="David R.G."/>
            <person name="Delcher A.L."/>
            <person name="Delehaunty K."/>
            <person name="Do C.B."/>
            <person name="Ebling H."/>
            <person name="Edwards K."/>
            <person name="Eickbush T."/>
            <person name="Evans J.D."/>
            <person name="Filipski A."/>
            <person name="Findeiss S."/>
            <person name="Freyhult E."/>
            <person name="Fulton L."/>
            <person name="Fulton R."/>
            <person name="Garcia A.C."/>
            <person name="Gardiner A."/>
            <person name="Garfield D.A."/>
            <person name="Garvin B.E."/>
            <person name="Gibson G."/>
            <person name="Gilbert D."/>
            <person name="Gnerre S."/>
            <person name="Godfrey J."/>
            <person name="Good R."/>
            <person name="Gotea V."/>
            <person name="Gravely B."/>
            <person name="Greenberg A.J."/>
            <person name="Griffiths-Jones S."/>
            <person name="Gross S."/>
            <person name="Guigo R."/>
            <person name="Gustafson E.A."/>
            <person name="Haerty W."/>
            <person name="Hahn M.W."/>
            <person name="Halligan D.L."/>
            <person name="Halpern A.L."/>
            <person name="Halter G.M."/>
            <person name="Han M.V."/>
            <person name="Heger A."/>
            <person name="Hillier L."/>
            <person name="Hinrichs A.S."/>
            <person name="Holmes I."/>
            <person name="Hoskins R.A."/>
            <person name="Hubisz M.J."/>
            <person name="Hultmark D."/>
            <person name="Huntley M.A."/>
            <person name="Jaffe D.B."/>
            <person name="Jagadeeshan S."/>
            <person name="Jeck W.R."/>
            <person name="Johnson J."/>
            <person name="Jones C.D."/>
            <person name="Jordan W.C."/>
            <person name="Karpen G.H."/>
            <person name="Kataoka E."/>
            <person name="Keightley P.D."/>
            <person name="Kheradpour P."/>
            <person name="Kirkness E.F."/>
            <person name="Koerich L.B."/>
            <person name="Kristiansen K."/>
            <person name="Kudrna D."/>
            <person name="Kulathinal R.J."/>
            <person name="Kumar S."/>
            <person name="Kwok R."/>
            <person name="Lander E."/>
            <person name="Langley C.H."/>
            <person name="Lapoint R."/>
            <person name="Lazzaro B.P."/>
            <person name="Lee S.J."/>
            <person name="Levesque L."/>
            <person name="Li R."/>
            <person name="Lin C.F."/>
            <person name="Lin M.F."/>
            <person name="Lindblad-Toh K."/>
            <person name="Llopart A."/>
            <person name="Long M."/>
            <person name="Low L."/>
            <person name="Lozovsky E."/>
            <person name="Lu J."/>
            <person name="Luo M."/>
            <person name="Machado C.A."/>
            <person name="Makalowski W."/>
            <person name="Marzo M."/>
            <person name="Matsuda M."/>
            <person name="Matzkin L."/>
            <person name="McAllister B."/>
            <person name="McBride C.S."/>
            <person name="McKernan B."/>
            <person name="McKernan K."/>
            <person name="Mendez-Lago M."/>
            <person name="Minx P."/>
            <person name="Mollenhauer M.U."/>
            <person name="Montooth K."/>
            <person name="Mount S.M."/>
            <person name="Mu X."/>
            <person name="Myers E."/>
            <person name="Negre B."/>
            <person name="Newfeld S."/>
            <person name="Nielsen R."/>
            <person name="Noor M.A."/>
            <person name="O'Grady P."/>
            <person name="Pachter L."/>
            <person name="Papaceit M."/>
            <person name="Parisi M.J."/>
            <person name="Parisi M."/>
            <person name="Parts L."/>
            <person name="Pedersen J.S."/>
            <person name="Pesole G."/>
            <person name="Phillippy A.M."/>
            <person name="Ponting C.P."/>
            <person name="Pop M."/>
            <person name="Porcelli D."/>
            <person name="Powell J.R."/>
            <person name="Prohaska S."/>
            <person name="Pruitt K."/>
            <person name="Puig M."/>
            <person name="Quesneville H."/>
            <person name="Ram K.R."/>
            <person name="Rand D."/>
            <person name="Rasmussen M.D."/>
            <person name="Reed L.K."/>
            <person name="Reenan R."/>
            <person name="Reily A."/>
            <person name="Remington K.A."/>
            <person name="Rieger T.T."/>
            <person name="Ritchie M.G."/>
            <person name="Robin C."/>
            <person name="Rogers Y.H."/>
            <person name="Rohde C."/>
            <person name="Rozas J."/>
            <person name="Rubenfield M.J."/>
            <person name="Ruiz A."/>
            <person name="Russo S."/>
            <person name="Salzberg S.L."/>
            <person name="Sanchez-Gracia A."/>
            <person name="Saranga D.J."/>
            <person name="Sato H."/>
            <person name="Schaeffer S.W."/>
            <person name="Schatz M.C."/>
            <person name="Schlenke T."/>
            <person name="Schwartz R."/>
            <person name="Segarra C."/>
            <person name="Singh R.S."/>
            <person name="Sirot L."/>
            <person name="Sirota M."/>
            <person name="Sisneros N.B."/>
            <person name="Smith C.D."/>
            <person name="Smith T.F."/>
            <person name="Spieth J."/>
            <person name="Stage D.E."/>
            <person name="Stark A."/>
            <person name="Stephan W."/>
            <person name="Strausberg R.L."/>
            <person name="Strempel S."/>
            <person name="Sturgill D."/>
            <person name="Sutton G."/>
            <person name="Sutton G.G."/>
            <person name="Tao W."/>
            <person name="Teichmann S."/>
            <person name="Tobari Y.N."/>
            <person name="Tomimura Y."/>
            <person name="Tsolas J.M."/>
            <person name="Valente V.L."/>
            <person name="Venter E."/>
            <person name="Venter J.C."/>
            <person name="Vicario S."/>
            <person name="Vieira F.G."/>
            <person name="Vilella A.J."/>
            <person name="Villasante A."/>
            <person name="Walenz B."/>
            <person name="Wang J."/>
            <person name="Wasserman M."/>
            <person name="Watts T."/>
            <person name="Wilson D."/>
            <person name="Wilson R.K."/>
            <person name="Wing R.A."/>
            <person name="Wolfner M.F."/>
            <person name="Wong A."/>
            <person name="Wong G.K."/>
            <person name="Wu C.I."/>
            <person name="Wu G."/>
            <person name="Yamamoto D."/>
            <person name="Yang H.P."/>
            <person name="Yang S.P."/>
            <person name="Yorke J.A."/>
            <person name="Yoshida K."/>
            <person name="Zdobnov E."/>
            <person name="Zhang P."/>
            <person name="Zhang Y."/>
            <person name="Zimin A.V."/>
            <person name="Baldwin J."/>
            <person name="Abdouelleil A."/>
            <person name="Abdulkadir J."/>
            <person name="Abebe A."/>
            <person name="Abera B."/>
            <person name="Abreu J."/>
            <person name="Acer S.C."/>
            <person name="Aftuck L."/>
            <person name="Alexander A."/>
            <person name="An P."/>
            <person name="Anderson E."/>
            <person name="Anderson S."/>
            <person name="Arachi H."/>
            <person name="Azer M."/>
            <person name="Bachantsang P."/>
            <person name="Barry A."/>
            <person name="Bayul T."/>
            <person name="Berlin A."/>
            <person name="Bessette D."/>
            <person name="Bloom T."/>
            <person name="Blye J."/>
            <person name="Boguslavskiy L."/>
            <person name="Bonnet C."/>
            <person name="Boukhgalter B."/>
            <person name="Bourzgui I."/>
            <person name="Brown A."/>
            <person name="Cahill P."/>
            <person name="Channer S."/>
            <person name="Cheshatsang Y."/>
            <person name="Chuda L."/>
            <person name="Citroen M."/>
            <person name="Collymore A."/>
            <person name="Cooke P."/>
            <person name="Costello M."/>
            <person name="D'Aco K."/>
            <person name="Daza R."/>
            <person name="De Haan G."/>
            <person name="DeGray S."/>
            <person name="DeMaso C."/>
            <person name="Dhargay N."/>
            <person name="Dooley K."/>
            <person name="Dooley E."/>
            <person name="Doricent M."/>
            <person name="Dorje P."/>
            <person name="Dorjee K."/>
            <person name="Dupes A."/>
            <person name="Elong R."/>
            <person name="Falk J."/>
            <person name="Farina A."/>
            <person name="Faro S."/>
            <person name="Ferguson D."/>
            <person name="Fisher S."/>
            <person name="Foley C.D."/>
            <person name="Franke A."/>
            <person name="Friedrich D."/>
            <person name="Gadbois L."/>
            <person name="Gearin G."/>
            <person name="Gearin C.R."/>
            <person name="Giannoukos G."/>
            <person name="Goode T."/>
            <person name="Graham J."/>
            <person name="Grandbois E."/>
            <person name="Grewal S."/>
            <person name="Gyaltsen K."/>
            <person name="Hafez N."/>
            <person name="Hagos B."/>
            <person name="Hall J."/>
            <person name="Henson C."/>
            <person name="Hollinger A."/>
            <person name="Honan T."/>
            <person name="Huard M.D."/>
            <person name="Hughes L."/>
            <person name="Hurhula B."/>
            <person name="Husby M.E."/>
            <person name="Kamat A."/>
            <person name="Kanga B."/>
            <person name="Kashin S."/>
            <person name="Khazanovich D."/>
            <person name="Kisner P."/>
            <person name="Lance K."/>
            <person name="Lara M."/>
            <person name="Lee W."/>
            <person name="Lennon N."/>
            <person name="Letendre F."/>
            <person name="LeVine R."/>
            <person name="Lipovsky A."/>
            <person name="Liu X."/>
            <person name="Liu J."/>
            <person name="Liu S."/>
            <person name="Lokyitsang T."/>
            <person name="Lokyitsang Y."/>
            <person name="Lubonja R."/>
            <person name="Lui A."/>
            <person name="MacDonald P."/>
            <person name="Magnisalis V."/>
            <person name="Maru K."/>
            <person name="Matthews C."/>
            <person name="McCusker W."/>
            <person name="McDonough S."/>
            <person name="Mehta T."/>
            <person name="Meldrim J."/>
            <person name="Meneus L."/>
            <person name="Mihai O."/>
            <person name="Mihalev A."/>
            <person name="Mihova T."/>
            <person name="Mittelman R."/>
            <person name="Mlenga V."/>
            <person name="Montmayeur A."/>
            <person name="Mulrain L."/>
            <person name="Navidi A."/>
            <person name="Naylor J."/>
            <person name="Negash T."/>
            <person name="Nguyen T."/>
            <person name="Nguyen N."/>
            <person name="Nicol R."/>
            <person name="Norbu C."/>
            <person name="Norbu N."/>
            <person name="Novod N."/>
            <person name="O'Neill B."/>
            <person name="Osman S."/>
            <person name="Markiewicz E."/>
            <person name="Oyono O.L."/>
            <person name="Patti C."/>
            <person name="Phunkhang P."/>
            <person name="Pierre F."/>
            <person name="Priest M."/>
            <person name="Raghuraman S."/>
            <person name="Rege F."/>
            <person name="Reyes R."/>
            <person name="Rise C."/>
            <person name="Rogov P."/>
            <person name="Ross K."/>
            <person name="Ryan E."/>
            <person name="Settipalli S."/>
            <person name="Shea T."/>
            <person name="Sherpa N."/>
            <person name="Shi L."/>
            <person name="Shih D."/>
            <person name="Sparrow T."/>
            <person name="Spaulding J."/>
            <person name="Stalker J."/>
            <person name="Stange-Thomann N."/>
            <person name="Stavropoulos S."/>
            <person name="Stone C."/>
            <person name="Strader C."/>
            <person name="Tesfaye S."/>
            <person name="Thomson T."/>
            <person name="Thoulutsang Y."/>
            <person name="Thoulutsang D."/>
            <person name="Topham K."/>
            <person name="Topping I."/>
            <person name="Tsamla T."/>
            <person name="Vassiliev H."/>
            <person name="Vo A."/>
            <person name="Wangchuk T."/>
            <person name="Wangdi T."/>
            <person name="Weiand M."/>
            <person name="Wilkinson J."/>
            <person name="Wilson A."/>
            <person name="Yadav S."/>
            <person name="Young G."/>
            <person name="Yu Q."/>
            <person name="Zembek L."/>
            <person name="Zhong D."/>
            <person name="Zimmer A."/>
            <person name="Zwirko Z."/>
            <person name="Jaffe D.B."/>
            <person name="Alvarez P."/>
            <person name="Brockman W."/>
            <person name="Butler J."/>
            <person name="Chin C."/>
            <person name="Gnerre S."/>
            <person name="Grabherr M."/>
            <person name="Kleber M."/>
            <person name="Mauceli E."/>
            <person name="MacCallum I."/>
        </authorList>
    </citation>
    <scope>NUCLEOTIDE SEQUENCE [LARGE SCALE GENOMIC DNA]</scope>
    <source>
        <strain evidence="1 2">TSC#14021-0224.01</strain>
    </source>
</reference>
<keyword evidence="2" id="KW-1185">Reference proteome</keyword>
<name>B3NF66_DROER</name>
<organism evidence="1 2">
    <name type="scientific">Drosophila erecta</name>
    <name type="common">Fruit fly</name>
    <dbReference type="NCBI Taxonomy" id="7220"/>
    <lineage>
        <taxon>Eukaryota</taxon>
        <taxon>Metazoa</taxon>
        <taxon>Ecdysozoa</taxon>
        <taxon>Arthropoda</taxon>
        <taxon>Hexapoda</taxon>
        <taxon>Insecta</taxon>
        <taxon>Pterygota</taxon>
        <taxon>Neoptera</taxon>
        <taxon>Endopterygota</taxon>
        <taxon>Diptera</taxon>
        <taxon>Brachycera</taxon>
        <taxon>Muscomorpha</taxon>
        <taxon>Ephydroidea</taxon>
        <taxon>Drosophilidae</taxon>
        <taxon>Drosophila</taxon>
        <taxon>Sophophora</taxon>
    </lineage>
</organism>
<dbReference type="AlphaFoldDB" id="B3NF66"/>
<dbReference type="Proteomes" id="UP000008711">
    <property type="component" value="Unassembled WGS sequence"/>
</dbReference>
<dbReference type="HOGENOM" id="CLU_1697380_0_0_1"/>
<reference evidence="1 2" key="2">
    <citation type="journal article" date="2008" name="Bioinformatics">
        <title>Assembly reconciliation.</title>
        <authorList>
            <person name="Zimin A.V."/>
            <person name="Smith D.R."/>
            <person name="Sutton G."/>
            <person name="Yorke J.A."/>
        </authorList>
    </citation>
    <scope>NUCLEOTIDE SEQUENCE [LARGE SCALE GENOMIC DNA]</scope>
    <source>
        <strain evidence="1 2">TSC#14021-0224.01</strain>
    </source>
</reference>
<proteinExistence type="predicted"/>